<dbReference type="PANTHER" id="PTHR36078:SF2">
    <property type="entry name" value="OS09G0473966 PROTEIN"/>
    <property type="match status" value="1"/>
</dbReference>
<dbReference type="Proteomes" id="UP001161247">
    <property type="component" value="Chromosome 7"/>
</dbReference>
<dbReference type="EMBL" id="OX459124">
    <property type="protein sequence ID" value="CAI9113398.1"/>
    <property type="molecule type" value="Genomic_DNA"/>
</dbReference>
<feature type="compositionally biased region" description="Basic and acidic residues" evidence="1">
    <location>
        <begin position="36"/>
        <end position="45"/>
    </location>
</feature>
<gene>
    <name evidence="2" type="ORF">OLC1_LOCUS20424</name>
</gene>
<name>A0AAV1E388_OLDCO</name>
<keyword evidence="3" id="KW-1185">Reference proteome</keyword>
<protein>
    <submittedName>
        <fullName evidence="2">OLC1v1013995C1</fullName>
    </submittedName>
</protein>
<reference evidence="2" key="1">
    <citation type="submission" date="2023-03" db="EMBL/GenBank/DDBJ databases">
        <authorList>
            <person name="Julca I."/>
        </authorList>
    </citation>
    <scope>NUCLEOTIDE SEQUENCE</scope>
</reference>
<evidence type="ECO:0000313" key="3">
    <source>
        <dbReference type="Proteomes" id="UP001161247"/>
    </source>
</evidence>
<sequence>MASASNSGLHSESASSQSLLPPKDEQQDVSSQKAPLELKKEETPKEELFAIMDNREEKEKFERYFAEMTDYLTAKYFSDKTMFGGNIYDVKVTTDGQTVKASRFSPSQSFADPASFISMLNNVSKSEEEAPGETSNGKQSAKKN</sequence>
<evidence type="ECO:0000256" key="1">
    <source>
        <dbReference type="SAM" id="MobiDB-lite"/>
    </source>
</evidence>
<feature type="region of interest" description="Disordered" evidence="1">
    <location>
        <begin position="1"/>
        <end position="45"/>
    </location>
</feature>
<feature type="compositionally biased region" description="Polar residues" evidence="1">
    <location>
        <begin position="133"/>
        <end position="144"/>
    </location>
</feature>
<feature type="region of interest" description="Disordered" evidence="1">
    <location>
        <begin position="121"/>
        <end position="144"/>
    </location>
</feature>
<proteinExistence type="predicted"/>
<dbReference type="AlphaFoldDB" id="A0AAV1E388"/>
<organism evidence="2 3">
    <name type="scientific">Oldenlandia corymbosa var. corymbosa</name>
    <dbReference type="NCBI Taxonomy" id="529605"/>
    <lineage>
        <taxon>Eukaryota</taxon>
        <taxon>Viridiplantae</taxon>
        <taxon>Streptophyta</taxon>
        <taxon>Embryophyta</taxon>
        <taxon>Tracheophyta</taxon>
        <taxon>Spermatophyta</taxon>
        <taxon>Magnoliopsida</taxon>
        <taxon>eudicotyledons</taxon>
        <taxon>Gunneridae</taxon>
        <taxon>Pentapetalae</taxon>
        <taxon>asterids</taxon>
        <taxon>lamiids</taxon>
        <taxon>Gentianales</taxon>
        <taxon>Rubiaceae</taxon>
        <taxon>Rubioideae</taxon>
        <taxon>Spermacoceae</taxon>
        <taxon>Hedyotis-Oldenlandia complex</taxon>
        <taxon>Oldenlandia</taxon>
    </lineage>
</organism>
<dbReference type="PANTHER" id="PTHR36078">
    <property type="entry name" value="BNACNNG21220D PROTEIN"/>
    <property type="match status" value="1"/>
</dbReference>
<accession>A0AAV1E388</accession>
<evidence type="ECO:0000313" key="2">
    <source>
        <dbReference type="EMBL" id="CAI9113398.1"/>
    </source>
</evidence>
<feature type="compositionally biased region" description="Polar residues" evidence="1">
    <location>
        <begin position="1"/>
        <end position="19"/>
    </location>
</feature>